<dbReference type="EMBL" id="CP017562">
    <property type="protein sequence ID" value="QXE07278.1"/>
    <property type="molecule type" value="Genomic_DNA"/>
</dbReference>
<name>A0A8F4QKR8_9BURK</name>
<sequence length="171" mass="19481">MQLLLDRLRERRFDAARMLRLHRLDRHDPTFVVGYRVVRRAARHKVRGAGTKIDHAAAFEFDRKKRAHDKEQLVFLRVVVAHELAAHFRDLHILIVDLREHFGRQVFGDIAECGSPTEVRRAAGAGQVRSFDIDAEPASGRGWRNAAANRSDGFGDFSLKLHANQVVNVTN</sequence>
<reference evidence="1" key="1">
    <citation type="submission" date="2016-09" db="EMBL/GenBank/DDBJ databases">
        <title>The Complete Genome of Burkholderia sprentiae wsm5005.</title>
        <authorList>
            <person name="De Meyer S."/>
            <person name="Wang P."/>
            <person name="Terpolilli J."/>
        </authorList>
    </citation>
    <scope>NUCLEOTIDE SEQUENCE [LARGE SCALE GENOMIC DNA]</scope>
    <source>
        <strain evidence="1">WSM5005</strain>
    </source>
</reference>
<protein>
    <submittedName>
        <fullName evidence="1">Uncharacterized protein</fullName>
    </submittedName>
</protein>
<dbReference type="KEGG" id="pspw:BJG93_35535"/>
<gene>
    <name evidence="1" type="ORF">BJG93_35535</name>
</gene>
<keyword evidence="2" id="KW-1185">Reference proteome</keyword>
<organism evidence="1 2">
    <name type="scientific">Paraburkholderia sprentiae WSM5005</name>
    <dbReference type="NCBI Taxonomy" id="754502"/>
    <lineage>
        <taxon>Bacteria</taxon>
        <taxon>Pseudomonadati</taxon>
        <taxon>Pseudomonadota</taxon>
        <taxon>Betaproteobacteria</taxon>
        <taxon>Burkholderiales</taxon>
        <taxon>Burkholderiaceae</taxon>
        <taxon>Paraburkholderia</taxon>
    </lineage>
</organism>
<proteinExistence type="predicted"/>
<accession>A0A8F4QKR8</accession>
<dbReference type="Proteomes" id="UP000179860">
    <property type="component" value="Chromosome 2"/>
</dbReference>
<evidence type="ECO:0000313" key="1">
    <source>
        <dbReference type="EMBL" id="QXE07278.1"/>
    </source>
</evidence>
<dbReference type="AlphaFoldDB" id="A0A8F4QKR8"/>
<evidence type="ECO:0000313" key="2">
    <source>
        <dbReference type="Proteomes" id="UP000179860"/>
    </source>
</evidence>